<evidence type="ECO:0000256" key="1">
    <source>
        <dbReference type="ARBA" id="ARBA00023015"/>
    </source>
</evidence>
<reference evidence="6" key="1">
    <citation type="journal article" date="2019" name="Int. J. Syst. Evol. Microbiol.">
        <title>The Global Catalogue of Microorganisms (GCM) 10K type strain sequencing project: providing services to taxonomists for standard genome sequencing and annotation.</title>
        <authorList>
            <consortium name="The Broad Institute Genomics Platform"/>
            <consortium name="The Broad Institute Genome Sequencing Center for Infectious Disease"/>
            <person name="Wu L."/>
            <person name="Ma J."/>
        </authorList>
    </citation>
    <scope>NUCLEOTIDE SEQUENCE [LARGE SCALE GENOMIC DNA]</scope>
    <source>
        <strain evidence="6">CGMCC 1.16855</strain>
    </source>
</reference>
<sequence>MTIGELARRTGVKATTIRWYEGVGILPPPDRSRGGHRLYGPTHLARLTFLWRARQLGIPLDEIRTLLALADHSIRDRAKVHAVASARLADVERRLHRLAEFRDELERTVAACAGRGSKRARSSSCRSASPTAPPIPAAPEERQEQPTDGLMTRVP</sequence>
<evidence type="ECO:0000256" key="2">
    <source>
        <dbReference type="ARBA" id="ARBA00023163"/>
    </source>
</evidence>
<dbReference type="InterPro" id="IPR000551">
    <property type="entry name" value="MerR-type_HTH_dom"/>
</dbReference>
<dbReference type="RefSeq" id="WP_216840399.1">
    <property type="nucleotide sequence ID" value="NZ_JAFNJS010000020.1"/>
</dbReference>
<gene>
    <name evidence="5" type="ORF">ACFOD3_28970</name>
</gene>
<dbReference type="PROSITE" id="PS50937">
    <property type="entry name" value="HTH_MERR_2"/>
    <property type="match status" value="1"/>
</dbReference>
<dbReference type="Pfam" id="PF13411">
    <property type="entry name" value="MerR_1"/>
    <property type="match status" value="1"/>
</dbReference>
<evidence type="ECO:0000256" key="3">
    <source>
        <dbReference type="SAM" id="MobiDB-lite"/>
    </source>
</evidence>
<name>A0ABV7C1W2_9PROT</name>
<comment type="caution">
    <text evidence="5">The sequence shown here is derived from an EMBL/GenBank/DDBJ whole genome shotgun (WGS) entry which is preliminary data.</text>
</comment>
<keyword evidence="6" id="KW-1185">Reference proteome</keyword>
<dbReference type="PANTHER" id="PTHR30204">
    <property type="entry name" value="REDOX-CYCLING DRUG-SENSING TRANSCRIPTIONAL ACTIVATOR SOXR"/>
    <property type="match status" value="1"/>
</dbReference>
<dbReference type="PANTHER" id="PTHR30204:SF69">
    <property type="entry name" value="MERR-FAMILY TRANSCRIPTIONAL REGULATOR"/>
    <property type="match status" value="1"/>
</dbReference>
<feature type="domain" description="HTH merR-type" evidence="4">
    <location>
        <begin position="1"/>
        <end position="69"/>
    </location>
</feature>
<dbReference type="InterPro" id="IPR047057">
    <property type="entry name" value="MerR_fam"/>
</dbReference>
<evidence type="ECO:0000259" key="4">
    <source>
        <dbReference type="PROSITE" id="PS50937"/>
    </source>
</evidence>
<keyword evidence="1" id="KW-0805">Transcription regulation</keyword>
<dbReference type="SMART" id="SM00422">
    <property type="entry name" value="HTH_MERR"/>
    <property type="match status" value="1"/>
</dbReference>
<keyword evidence="2" id="KW-0804">Transcription</keyword>
<dbReference type="PROSITE" id="PS00552">
    <property type="entry name" value="HTH_MERR_1"/>
    <property type="match status" value="1"/>
</dbReference>
<organism evidence="5 6">
    <name type="scientific">Falsiroseomonas tokyonensis</name>
    <dbReference type="NCBI Taxonomy" id="430521"/>
    <lineage>
        <taxon>Bacteria</taxon>
        <taxon>Pseudomonadati</taxon>
        <taxon>Pseudomonadota</taxon>
        <taxon>Alphaproteobacteria</taxon>
        <taxon>Acetobacterales</taxon>
        <taxon>Roseomonadaceae</taxon>
        <taxon>Falsiroseomonas</taxon>
    </lineage>
</organism>
<evidence type="ECO:0000313" key="6">
    <source>
        <dbReference type="Proteomes" id="UP001595420"/>
    </source>
</evidence>
<accession>A0ABV7C1W2</accession>
<dbReference type="EMBL" id="JBHRSB010000020">
    <property type="protein sequence ID" value="MFC3003956.1"/>
    <property type="molecule type" value="Genomic_DNA"/>
</dbReference>
<evidence type="ECO:0000313" key="5">
    <source>
        <dbReference type="EMBL" id="MFC3003956.1"/>
    </source>
</evidence>
<dbReference type="Proteomes" id="UP001595420">
    <property type="component" value="Unassembled WGS sequence"/>
</dbReference>
<proteinExistence type="predicted"/>
<feature type="region of interest" description="Disordered" evidence="3">
    <location>
        <begin position="116"/>
        <end position="155"/>
    </location>
</feature>
<protein>
    <submittedName>
        <fullName evidence="5">MerR family transcriptional regulator</fullName>
    </submittedName>
</protein>